<dbReference type="PANTHER" id="PTHR19432:SF35">
    <property type="entry name" value="SOLUTE CARRIER FAMILY 45 MEMBER 3 ISOFORM X1"/>
    <property type="match status" value="1"/>
</dbReference>
<dbReference type="GO" id="GO:0008506">
    <property type="term" value="F:sucrose:proton symporter activity"/>
    <property type="evidence" value="ECO:0007669"/>
    <property type="project" value="TreeGrafter"/>
</dbReference>
<feature type="transmembrane region" description="Helical" evidence="7">
    <location>
        <begin position="535"/>
        <end position="559"/>
    </location>
</feature>
<keyword evidence="9" id="KW-1185">Reference proteome</keyword>
<evidence type="ECO:0000313" key="9">
    <source>
        <dbReference type="Proteomes" id="UP001337655"/>
    </source>
</evidence>
<feature type="transmembrane region" description="Helical" evidence="7">
    <location>
        <begin position="642"/>
        <end position="660"/>
    </location>
</feature>
<dbReference type="Proteomes" id="UP001337655">
    <property type="component" value="Unassembled WGS sequence"/>
</dbReference>
<feature type="compositionally biased region" description="Basic and acidic residues" evidence="6">
    <location>
        <begin position="26"/>
        <end position="37"/>
    </location>
</feature>
<keyword evidence="2" id="KW-0813">Transport</keyword>
<dbReference type="AlphaFoldDB" id="A0AAV9P739"/>
<feature type="transmembrane region" description="Helical" evidence="7">
    <location>
        <begin position="362"/>
        <end position="381"/>
    </location>
</feature>
<dbReference type="SUPFAM" id="SSF103473">
    <property type="entry name" value="MFS general substrate transporter"/>
    <property type="match status" value="2"/>
</dbReference>
<comment type="subcellular location">
    <subcellularLocation>
        <location evidence="1">Membrane</location>
        <topology evidence="1">Multi-pass membrane protein</topology>
    </subcellularLocation>
</comment>
<keyword evidence="5 7" id="KW-0472">Membrane</keyword>
<accession>A0AAV9P739</accession>
<feature type="transmembrane region" description="Helical" evidence="7">
    <location>
        <begin position="115"/>
        <end position="133"/>
    </location>
</feature>
<feature type="transmembrane region" description="Helical" evidence="7">
    <location>
        <begin position="610"/>
        <end position="630"/>
    </location>
</feature>
<dbReference type="GeneID" id="89928577"/>
<feature type="transmembrane region" description="Helical" evidence="7">
    <location>
        <begin position="418"/>
        <end position="440"/>
    </location>
</feature>
<evidence type="ECO:0000256" key="6">
    <source>
        <dbReference type="SAM" id="MobiDB-lite"/>
    </source>
</evidence>
<dbReference type="InterPro" id="IPR036259">
    <property type="entry name" value="MFS_trans_sf"/>
</dbReference>
<name>A0AAV9P739_9PEZI</name>
<proteinExistence type="predicted"/>
<organism evidence="8 9">
    <name type="scientific">Saxophila tyrrhenica</name>
    <dbReference type="NCBI Taxonomy" id="1690608"/>
    <lineage>
        <taxon>Eukaryota</taxon>
        <taxon>Fungi</taxon>
        <taxon>Dikarya</taxon>
        <taxon>Ascomycota</taxon>
        <taxon>Pezizomycotina</taxon>
        <taxon>Dothideomycetes</taxon>
        <taxon>Dothideomycetidae</taxon>
        <taxon>Mycosphaerellales</taxon>
        <taxon>Extremaceae</taxon>
        <taxon>Saxophila</taxon>
    </lineage>
</organism>
<dbReference type="Gene3D" id="1.20.1250.20">
    <property type="entry name" value="MFS general substrate transporter like domains"/>
    <property type="match status" value="1"/>
</dbReference>
<dbReference type="Pfam" id="PF07690">
    <property type="entry name" value="MFS_1"/>
    <property type="match status" value="1"/>
</dbReference>
<feature type="transmembrane region" description="Helical" evidence="7">
    <location>
        <begin position="511"/>
        <end position="529"/>
    </location>
</feature>
<evidence type="ECO:0000256" key="5">
    <source>
        <dbReference type="ARBA" id="ARBA00023136"/>
    </source>
</evidence>
<feature type="transmembrane region" description="Helical" evidence="7">
    <location>
        <begin position="145"/>
        <end position="166"/>
    </location>
</feature>
<dbReference type="PANTHER" id="PTHR19432">
    <property type="entry name" value="SUGAR TRANSPORTER"/>
    <property type="match status" value="1"/>
</dbReference>
<dbReference type="EMBL" id="JAVRRT010000011">
    <property type="protein sequence ID" value="KAK5167542.1"/>
    <property type="molecule type" value="Genomic_DNA"/>
</dbReference>
<reference evidence="8 9" key="1">
    <citation type="submission" date="2023-08" db="EMBL/GenBank/DDBJ databases">
        <title>Black Yeasts Isolated from many extreme environments.</title>
        <authorList>
            <person name="Coleine C."/>
            <person name="Stajich J.E."/>
            <person name="Selbmann L."/>
        </authorList>
    </citation>
    <scope>NUCLEOTIDE SEQUENCE [LARGE SCALE GENOMIC DNA]</scope>
    <source>
        <strain evidence="8 9">CCFEE 5935</strain>
    </source>
</reference>
<gene>
    <name evidence="8" type="ORF">LTR77_007241</name>
</gene>
<evidence type="ECO:0000256" key="4">
    <source>
        <dbReference type="ARBA" id="ARBA00022989"/>
    </source>
</evidence>
<sequence>MDGQPNVTQPTAPAEKPRPARAQVKFGREPAYHDDNPRPSFQSYNGDVRRASKSIDLVKEVDGVNEASPLLRPRMSKDMSALPPLESITSPSDDDDDWIADAPHEYEQQESKSSWYLFLLTFCMMGLQIAWAVELSNGSPYLLSLGISKSLLAFVWIAGPLSGTLVQPYVGIKSDRCRSRFGKRRPFMIGGAVATVVSLLALAWTREFIGGVLGIFGVAPESQAVATTTIVFAVLMIYILDFAVNVIQAGIRAFIVDNAPTHQQDSANAWASRLSGVGNIIGYLFGYVDLPKYLGFFGNTQFKVLCVIASFAMISTLAVSAGSITERDPRLEGKPDKEEGGVIAFFRNLYHSMRKLPPQIKAICRVQFFAWIGWFPFLFYITTYVGEIYAEKFFAEDPDMSSDEIEKTWARGTREGTFALFMFALTTFASSVLIPFFIASSYKPPTLPPRTPMTPTTPRTPRANRTLLTEEEDYFNHPSSSPTKPSRSRRNFLSRLRLSSLEIRSLTLRRAWLLSHALFALLTWSTFFVRTTTGATILVALIGIPWAMTNWAPFALIAAEISKRDAIRRGHLPPPPLEEGRDRDAELLARGEDPSEGADQAGVVLGIHNVAIAAPQVIATLVSSVIFRWLQKPRGSVGDDSVAWVLRFGGCAAVVACWMTRKVAEEKG</sequence>
<feature type="transmembrane region" description="Helical" evidence="7">
    <location>
        <begin position="187"/>
        <end position="204"/>
    </location>
</feature>
<feature type="transmembrane region" description="Helical" evidence="7">
    <location>
        <begin position="267"/>
        <end position="288"/>
    </location>
</feature>
<evidence type="ECO:0000256" key="1">
    <source>
        <dbReference type="ARBA" id="ARBA00004141"/>
    </source>
</evidence>
<dbReference type="RefSeq" id="XP_064657248.1">
    <property type="nucleotide sequence ID" value="XM_064804478.1"/>
</dbReference>
<evidence type="ECO:0000256" key="7">
    <source>
        <dbReference type="SAM" id="Phobius"/>
    </source>
</evidence>
<evidence type="ECO:0000256" key="3">
    <source>
        <dbReference type="ARBA" id="ARBA00022692"/>
    </source>
</evidence>
<dbReference type="GO" id="GO:0005886">
    <property type="term" value="C:plasma membrane"/>
    <property type="evidence" value="ECO:0007669"/>
    <property type="project" value="TreeGrafter"/>
</dbReference>
<comment type="caution">
    <text evidence="8">The sequence shown here is derived from an EMBL/GenBank/DDBJ whole genome shotgun (WGS) entry which is preliminary data.</text>
</comment>
<protein>
    <recommendedName>
        <fullName evidence="10">Sucrose transporter</fullName>
    </recommendedName>
</protein>
<evidence type="ECO:0008006" key="10">
    <source>
        <dbReference type="Google" id="ProtNLM"/>
    </source>
</evidence>
<feature type="region of interest" description="Disordered" evidence="6">
    <location>
        <begin position="1"/>
        <end position="47"/>
    </location>
</feature>
<feature type="compositionally biased region" description="Polar residues" evidence="6">
    <location>
        <begin position="1"/>
        <end position="11"/>
    </location>
</feature>
<evidence type="ECO:0000256" key="2">
    <source>
        <dbReference type="ARBA" id="ARBA00022448"/>
    </source>
</evidence>
<dbReference type="InterPro" id="IPR011701">
    <property type="entry name" value="MFS"/>
</dbReference>
<evidence type="ECO:0000313" key="8">
    <source>
        <dbReference type="EMBL" id="KAK5167542.1"/>
    </source>
</evidence>
<keyword evidence="4 7" id="KW-1133">Transmembrane helix</keyword>
<feature type="transmembrane region" description="Helical" evidence="7">
    <location>
        <begin position="224"/>
        <end position="247"/>
    </location>
</feature>
<feature type="transmembrane region" description="Helical" evidence="7">
    <location>
        <begin position="300"/>
        <end position="324"/>
    </location>
</feature>
<keyword evidence="3 7" id="KW-0812">Transmembrane</keyword>